<comment type="caution">
    <text evidence="2">The sequence shown here is derived from an EMBL/GenBank/DDBJ whole genome shotgun (WGS) entry which is preliminary data.</text>
</comment>
<protein>
    <submittedName>
        <fullName evidence="2">Uncharacterized protein</fullName>
    </submittedName>
</protein>
<dbReference type="Proteomes" id="UP001185331">
    <property type="component" value="Unassembled WGS sequence"/>
</dbReference>
<feature type="transmembrane region" description="Helical" evidence="1">
    <location>
        <begin position="17"/>
        <end position="35"/>
    </location>
</feature>
<evidence type="ECO:0000313" key="2">
    <source>
        <dbReference type="EMBL" id="MDR6220846.1"/>
    </source>
</evidence>
<gene>
    <name evidence="2" type="ORF">J2Y00_004473</name>
</gene>
<keyword evidence="1" id="KW-1133">Transmembrane helix</keyword>
<keyword evidence="1" id="KW-0812">Transmembrane</keyword>
<keyword evidence="1" id="KW-0472">Membrane</keyword>
<sequence>MKTFARIWHYSQTPLNILLHTLLGGTLIPLVWSILPHQRSS</sequence>
<evidence type="ECO:0000313" key="3">
    <source>
        <dbReference type="Proteomes" id="UP001185331"/>
    </source>
</evidence>
<evidence type="ECO:0000256" key="1">
    <source>
        <dbReference type="SAM" id="Phobius"/>
    </source>
</evidence>
<proteinExistence type="predicted"/>
<name>A0AAE3XGW7_9DEIO</name>
<accession>A0AAE3XGW7</accession>
<dbReference type="EMBL" id="JAVDQK010000018">
    <property type="protein sequence ID" value="MDR6220846.1"/>
    <property type="molecule type" value="Genomic_DNA"/>
</dbReference>
<reference evidence="2" key="1">
    <citation type="submission" date="2023-07" db="EMBL/GenBank/DDBJ databases">
        <title>Sorghum-associated microbial communities from plants grown in Nebraska, USA.</title>
        <authorList>
            <person name="Schachtman D."/>
        </authorList>
    </citation>
    <scope>NUCLEOTIDE SEQUENCE</scope>
    <source>
        <strain evidence="2">BE330</strain>
    </source>
</reference>
<organism evidence="2 3">
    <name type="scientific">Deinococcus soli</name>
    <name type="common">ex Cha et al. 2016</name>
    <dbReference type="NCBI Taxonomy" id="1309411"/>
    <lineage>
        <taxon>Bacteria</taxon>
        <taxon>Thermotogati</taxon>
        <taxon>Deinococcota</taxon>
        <taxon>Deinococci</taxon>
        <taxon>Deinococcales</taxon>
        <taxon>Deinococcaceae</taxon>
        <taxon>Deinococcus</taxon>
    </lineage>
</organism>
<dbReference type="AlphaFoldDB" id="A0AAE3XGW7"/>